<reference evidence="1" key="2">
    <citation type="journal article" date="2018" name="Environ. Sci. Technol.">
        <title>The Toxicogenome of Hyalella azteca: A Model for Sediment Ecotoxicology and Evolutionary Toxicology.</title>
        <authorList>
            <person name="Poynton H.C."/>
            <person name="Hasenbein S."/>
            <person name="Benoit J.B."/>
            <person name="Sepulveda M.S."/>
            <person name="Poelchau M.F."/>
            <person name="Hughes D.S.T."/>
            <person name="Murali S.C."/>
            <person name="Chen S."/>
            <person name="Glastad K.M."/>
            <person name="Goodisman M.A.D."/>
            <person name="Werren J.H."/>
            <person name="Vineis J.H."/>
            <person name="Bowen J.L."/>
            <person name="Friedrich M."/>
            <person name="Jones J."/>
            <person name="Robertson H.M."/>
            <person name="Feyereisen R."/>
            <person name="Mechler-Hickson A."/>
            <person name="Mathers N."/>
            <person name="Lee C.E."/>
            <person name="Colbourne J.K."/>
            <person name="Biales A."/>
            <person name="Johnston J.S."/>
            <person name="Wellborn G.A."/>
            <person name="Rosendale A.J."/>
            <person name="Cridge A.G."/>
            <person name="Munoz-Torres M.C."/>
            <person name="Bain P.A."/>
            <person name="Manny A.R."/>
            <person name="Major K.M."/>
            <person name="Lambert F.N."/>
            <person name="Vulpe C.D."/>
            <person name="Tuck P."/>
            <person name="Blalock B.J."/>
            <person name="Lin Y.Y."/>
            <person name="Smith M.E."/>
            <person name="Ochoa-Acuna H."/>
            <person name="Chen M.M."/>
            <person name="Childers C.P."/>
            <person name="Qu J."/>
            <person name="Dugan S."/>
            <person name="Lee S.L."/>
            <person name="Chao H."/>
            <person name="Dinh H."/>
            <person name="Han Y."/>
            <person name="Doddapaneni H."/>
            <person name="Worley K.C."/>
            <person name="Muzny D.M."/>
            <person name="Gibbs R.A."/>
            <person name="Richards S."/>
        </authorList>
    </citation>
    <scope>NUCLEOTIDE SEQUENCE</scope>
    <source>
        <strain evidence="1">HAZT.00-mixed</strain>
        <tissue evidence="1">Whole organism</tissue>
    </source>
</reference>
<dbReference type="AlphaFoldDB" id="A0A6A0GTM0"/>
<accession>A0A6A0GTM0</accession>
<comment type="caution">
    <text evidence="1">The sequence shown here is derived from an EMBL/GenBank/DDBJ whole genome shotgun (WGS) entry which is preliminary data.</text>
</comment>
<dbReference type="EMBL" id="JQDR03014662">
    <property type="protein sequence ID" value="KAA0187758.1"/>
    <property type="molecule type" value="Genomic_DNA"/>
</dbReference>
<gene>
    <name evidence="1" type="ORF">HAZT_HAZT000485</name>
</gene>
<proteinExistence type="predicted"/>
<name>A0A6A0GTM0_HYAAZ</name>
<protein>
    <submittedName>
        <fullName evidence="1">Uncharacterized protein</fullName>
    </submittedName>
</protein>
<reference evidence="1" key="1">
    <citation type="submission" date="2014-08" db="EMBL/GenBank/DDBJ databases">
        <authorList>
            <person name="Murali S."/>
            <person name="Richards S."/>
            <person name="Bandaranaike D."/>
            <person name="Bellair M."/>
            <person name="Blankenburg K."/>
            <person name="Chao H."/>
            <person name="Dinh H."/>
            <person name="Doddapaneni H."/>
            <person name="Dugan-Rocha S."/>
            <person name="Elkadiri S."/>
            <person name="Gnanaolivu R."/>
            <person name="Hughes D."/>
            <person name="Lee S."/>
            <person name="Li M."/>
            <person name="Ming W."/>
            <person name="Munidasa M."/>
            <person name="Muniz J."/>
            <person name="Nguyen L."/>
            <person name="Osuji N."/>
            <person name="Pu L.-L."/>
            <person name="Puazo M."/>
            <person name="Skinner E."/>
            <person name="Qu C."/>
            <person name="Quiroz J."/>
            <person name="Raj R."/>
            <person name="Weissenberger G."/>
            <person name="Xin Y."/>
            <person name="Zou X."/>
            <person name="Han Y."/>
            <person name="Worley K."/>
            <person name="Muzny D."/>
            <person name="Gibbs R."/>
        </authorList>
    </citation>
    <scope>NUCLEOTIDE SEQUENCE</scope>
    <source>
        <strain evidence="1">HAZT.00-mixed</strain>
        <tissue evidence="1">Whole organism</tissue>
    </source>
</reference>
<sequence length="72" mass="8084">MRDVTDKGMSDEWLNEHRSSAILQPRTLQWQRRHDDETTCYCSGETLPRVLATCVSVTCACVCVCAVCVCVC</sequence>
<dbReference type="Proteomes" id="UP000711488">
    <property type="component" value="Unassembled WGS sequence"/>
</dbReference>
<organism evidence="1">
    <name type="scientific">Hyalella azteca</name>
    <name type="common">Amphipod</name>
    <dbReference type="NCBI Taxonomy" id="294128"/>
    <lineage>
        <taxon>Eukaryota</taxon>
        <taxon>Metazoa</taxon>
        <taxon>Ecdysozoa</taxon>
        <taxon>Arthropoda</taxon>
        <taxon>Crustacea</taxon>
        <taxon>Multicrustacea</taxon>
        <taxon>Malacostraca</taxon>
        <taxon>Eumalacostraca</taxon>
        <taxon>Peracarida</taxon>
        <taxon>Amphipoda</taxon>
        <taxon>Senticaudata</taxon>
        <taxon>Talitrida</taxon>
        <taxon>Talitroidea</taxon>
        <taxon>Hyalellidae</taxon>
        <taxon>Hyalella</taxon>
    </lineage>
</organism>
<reference evidence="1" key="3">
    <citation type="submission" date="2019-06" db="EMBL/GenBank/DDBJ databases">
        <authorList>
            <person name="Poynton C."/>
            <person name="Hasenbein S."/>
            <person name="Benoit J.B."/>
            <person name="Sepulveda M.S."/>
            <person name="Poelchau M.F."/>
            <person name="Murali S.C."/>
            <person name="Chen S."/>
            <person name="Glastad K.M."/>
            <person name="Werren J.H."/>
            <person name="Vineis J.H."/>
            <person name="Bowen J.L."/>
            <person name="Friedrich M."/>
            <person name="Jones J."/>
            <person name="Robertson H.M."/>
            <person name="Feyereisen R."/>
            <person name="Mechler-Hickson A."/>
            <person name="Mathers N."/>
            <person name="Lee C.E."/>
            <person name="Colbourne J.K."/>
            <person name="Biales A."/>
            <person name="Johnston J.S."/>
            <person name="Wellborn G.A."/>
            <person name="Rosendale A.J."/>
            <person name="Cridge A.G."/>
            <person name="Munoz-Torres M.C."/>
            <person name="Bain P.A."/>
            <person name="Manny A.R."/>
            <person name="Major K.M."/>
            <person name="Lambert F.N."/>
            <person name="Vulpe C.D."/>
            <person name="Tuck P."/>
            <person name="Blalock B.J."/>
            <person name="Lin Y.-Y."/>
            <person name="Smith M.E."/>
            <person name="Ochoa-Acuna H."/>
            <person name="Chen M.-J.M."/>
            <person name="Childers C.P."/>
            <person name="Qu J."/>
            <person name="Dugan S."/>
            <person name="Lee S.L."/>
            <person name="Chao H."/>
            <person name="Dinh H."/>
            <person name="Han Y."/>
            <person name="Doddapaneni H."/>
            <person name="Worley K.C."/>
            <person name="Muzny D.M."/>
            <person name="Gibbs R.A."/>
            <person name="Richards S."/>
        </authorList>
    </citation>
    <scope>NUCLEOTIDE SEQUENCE</scope>
    <source>
        <strain evidence="1">HAZT.00-mixed</strain>
        <tissue evidence="1">Whole organism</tissue>
    </source>
</reference>
<evidence type="ECO:0000313" key="1">
    <source>
        <dbReference type="EMBL" id="KAA0187758.1"/>
    </source>
</evidence>